<dbReference type="CDD" id="cd01449">
    <property type="entry name" value="TST_Repeat_2"/>
    <property type="match status" value="1"/>
</dbReference>
<keyword evidence="2" id="KW-0677">Repeat</keyword>
<evidence type="ECO:0000256" key="1">
    <source>
        <dbReference type="ARBA" id="ARBA00022679"/>
    </source>
</evidence>
<dbReference type="InterPro" id="IPR001763">
    <property type="entry name" value="Rhodanese-like_dom"/>
</dbReference>
<organism evidence="4 5">
    <name type="scientific">Winogradskyella rapida</name>
    <dbReference type="NCBI Taxonomy" id="549701"/>
    <lineage>
        <taxon>Bacteria</taxon>
        <taxon>Pseudomonadati</taxon>
        <taxon>Bacteroidota</taxon>
        <taxon>Flavobacteriia</taxon>
        <taxon>Flavobacteriales</taxon>
        <taxon>Flavobacteriaceae</taxon>
        <taxon>Winogradskyella</taxon>
    </lineage>
</organism>
<dbReference type="GO" id="GO:0016740">
    <property type="term" value="F:transferase activity"/>
    <property type="evidence" value="ECO:0007669"/>
    <property type="project" value="UniProtKB-KW"/>
</dbReference>
<reference evidence="5" key="1">
    <citation type="journal article" date="2019" name="Int. J. Syst. Evol. Microbiol.">
        <title>The Global Catalogue of Microorganisms (GCM) 10K type strain sequencing project: providing services to taxonomists for standard genome sequencing and annotation.</title>
        <authorList>
            <consortium name="The Broad Institute Genomics Platform"/>
            <consortium name="The Broad Institute Genome Sequencing Center for Infectious Disease"/>
            <person name="Wu L."/>
            <person name="Ma J."/>
        </authorList>
    </citation>
    <scope>NUCLEOTIDE SEQUENCE [LARGE SCALE GENOMIC DNA]</scope>
    <source>
        <strain evidence="5">CCUG 56098</strain>
    </source>
</reference>
<sequence length="273" mass="30694">MPNSMLPLVQTHVSVDWLYANNNLEQLVVLDATINKVISSSSVRIPKARFFDIKQKFSTVSAPFPSTLPSKDQFEKEAQLLGLNKDAVIVVYDDKGIYSSARVWWLFKVFGFQNVVVLDGGLPEWKTQDYPLEHYQEETYPLGNFEADFKPELMTDFKGIQAFQNQPEALIIDARSGDRFHCRVDEPREGLRRGTIPSSKNIPYTILLNGYKLKPKAELQEIFATLVDTESVLVFSCGSGITACIVALAATICNYKNLVVYDGSWTEYGSLTS</sequence>
<feature type="domain" description="Rhodanese" evidence="3">
    <location>
        <begin position="165"/>
        <end position="273"/>
    </location>
</feature>
<name>A0ABW3KPX2_9FLAO</name>
<dbReference type="EC" id="2.8.1.-" evidence="4"/>
<evidence type="ECO:0000313" key="5">
    <source>
        <dbReference type="Proteomes" id="UP001597086"/>
    </source>
</evidence>
<dbReference type="Proteomes" id="UP001597086">
    <property type="component" value="Unassembled WGS sequence"/>
</dbReference>
<dbReference type="EMBL" id="JBHTKM010000010">
    <property type="protein sequence ID" value="MFD1014678.1"/>
    <property type="molecule type" value="Genomic_DNA"/>
</dbReference>
<dbReference type="SMART" id="SM00450">
    <property type="entry name" value="RHOD"/>
    <property type="match status" value="2"/>
</dbReference>
<gene>
    <name evidence="4" type="ORF">ACFQ13_01985</name>
</gene>
<dbReference type="PANTHER" id="PTHR11364">
    <property type="entry name" value="THIOSULFATE SULFERTANSFERASE"/>
    <property type="match status" value="1"/>
</dbReference>
<dbReference type="CDD" id="cd01448">
    <property type="entry name" value="TST_Repeat_1"/>
    <property type="match status" value="1"/>
</dbReference>
<dbReference type="SUPFAM" id="SSF52821">
    <property type="entry name" value="Rhodanese/Cell cycle control phosphatase"/>
    <property type="match status" value="2"/>
</dbReference>
<proteinExistence type="predicted"/>
<evidence type="ECO:0000259" key="3">
    <source>
        <dbReference type="PROSITE" id="PS50206"/>
    </source>
</evidence>
<evidence type="ECO:0000256" key="2">
    <source>
        <dbReference type="ARBA" id="ARBA00022737"/>
    </source>
</evidence>
<dbReference type="PANTHER" id="PTHR11364:SF27">
    <property type="entry name" value="SULFURTRANSFERASE"/>
    <property type="match status" value="1"/>
</dbReference>
<accession>A0ABW3KPX2</accession>
<protein>
    <submittedName>
        <fullName evidence="4">Sulfurtransferase</fullName>
        <ecNumber evidence="4">2.8.1.-</ecNumber>
    </submittedName>
</protein>
<dbReference type="InterPro" id="IPR045078">
    <property type="entry name" value="TST/MPST-like"/>
</dbReference>
<dbReference type="Gene3D" id="3.40.250.10">
    <property type="entry name" value="Rhodanese-like domain"/>
    <property type="match status" value="2"/>
</dbReference>
<keyword evidence="5" id="KW-1185">Reference proteome</keyword>
<keyword evidence="1 4" id="KW-0808">Transferase</keyword>
<dbReference type="Pfam" id="PF00581">
    <property type="entry name" value="Rhodanese"/>
    <property type="match status" value="2"/>
</dbReference>
<comment type="caution">
    <text evidence="4">The sequence shown here is derived from an EMBL/GenBank/DDBJ whole genome shotgun (WGS) entry which is preliminary data.</text>
</comment>
<dbReference type="InterPro" id="IPR036873">
    <property type="entry name" value="Rhodanese-like_dom_sf"/>
</dbReference>
<feature type="domain" description="Rhodanese" evidence="3">
    <location>
        <begin position="44"/>
        <end position="134"/>
    </location>
</feature>
<dbReference type="RefSeq" id="WP_386113471.1">
    <property type="nucleotide sequence ID" value="NZ_JBHTKM010000010.1"/>
</dbReference>
<evidence type="ECO:0000313" key="4">
    <source>
        <dbReference type="EMBL" id="MFD1014678.1"/>
    </source>
</evidence>
<dbReference type="PROSITE" id="PS50206">
    <property type="entry name" value="RHODANESE_3"/>
    <property type="match status" value="2"/>
</dbReference>